<dbReference type="EMBL" id="PFFD01000130">
    <property type="protein sequence ID" value="PIV86863.1"/>
    <property type="molecule type" value="Genomic_DNA"/>
</dbReference>
<keyword evidence="6" id="KW-0808">Transferase</keyword>
<keyword evidence="2" id="KW-0547">Nucleotide-binding</keyword>
<dbReference type="InterPro" id="IPR018027">
    <property type="entry name" value="Asn/Gln_amidotransferase"/>
</dbReference>
<dbReference type="InterPro" id="IPR023168">
    <property type="entry name" value="GatB_Yqey_C_2"/>
</dbReference>
<accession>A0A2M7FBN3</accession>
<dbReference type="GO" id="GO:0016884">
    <property type="term" value="F:carbon-nitrogen ligase activity, with glutamine as amido-N-donor"/>
    <property type="evidence" value="ECO:0007669"/>
    <property type="project" value="InterPro"/>
</dbReference>
<dbReference type="GO" id="GO:0016740">
    <property type="term" value="F:transferase activity"/>
    <property type="evidence" value="ECO:0007669"/>
    <property type="project" value="UniProtKB-KW"/>
</dbReference>
<protein>
    <submittedName>
        <fullName evidence="6">Asp-tRNA(Asn)/Glu-tRNA(Gln) amidotransferase GatCAB subunit B</fullName>
    </submittedName>
</protein>
<reference evidence="7" key="1">
    <citation type="submission" date="2017-09" db="EMBL/GenBank/DDBJ databases">
        <title>Depth-based differentiation of microbial function through sediment-hosted aquifers and enrichment of novel symbionts in the deep terrestrial subsurface.</title>
        <authorList>
            <person name="Probst A.J."/>
            <person name="Ladd B."/>
            <person name="Jarett J.K."/>
            <person name="Geller-Mcgrath D.E."/>
            <person name="Sieber C.M.K."/>
            <person name="Emerson J.B."/>
            <person name="Anantharaman K."/>
            <person name="Thomas B.C."/>
            <person name="Malmstrom R."/>
            <person name="Stieglmeier M."/>
            <person name="Klingl A."/>
            <person name="Woyke T."/>
            <person name="Ryan C.M."/>
            <person name="Banfield J.F."/>
        </authorList>
    </citation>
    <scope>NUCLEOTIDE SEQUENCE [LARGE SCALE GENOMIC DNA]</scope>
</reference>
<evidence type="ECO:0000256" key="3">
    <source>
        <dbReference type="ARBA" id="ARBA00022840"/>
    </source>
</evidence>
<proteinExistence type="predicted"/>
<evidence type="ECO:0000256" key="4">
    <source>
        <dbReference type="ARBA" id="ARBA00022917"/>
    </source>
</evidence>
<evidence type="ECO:0000313" key="7">
    <source>
        <dbReference type="Proteomes" id="UP000228497"/>
    </source>
</evidence>
<dbReference type="AlphaFoldDB" id="A0A2M7FBN3"/>
<dbReference type="GO" id="GO:0006412">
    <property type="term" value="P:translation"/>
    <property type="evidence" value="ECO:0007669"/>
    <property type="project" value="UniProtKB-KW"/>
</dbReference>
<comment type="caution">
    <text evidence="6">The sequence shown here is derived from an EMBL/GenBank/DDBJ whole genome shotgun (WGS) entry which is preliminary data.</text>
</comment>
<feature type="non-terminal residue" evidence="6">
    <location>
        <position position="1"/>
    </location>
</feature>
<sequence length="55" mass="6221">GEIVCTIIAREEKAVREYKNGKQTALQYLVGEAMRESRGAGNPQKLQKLFVEKIK</sequence>
<gene>
    <name evidence="6" type="ORF">COW49_02950</name>
</gene>
<keyword evidence="1" id="KW-0436">Ligase</keyword>
<feature type="domain" description="Asn/Gln amidotransferase" evidence="5">
    <location>
        <begin position="2"/>
        <end position="54"/>
    </location>
</feature>
<name>A0A2M7FBN3_9BACT</name>
<evidence type="ECO:0000259" key="5">
    <source>
        <dbReference type="Pfam" id="PF02637"/>
    </source>
</evidence>
<dbReference type="Pfam" id="PF02637">
    <property type="entry name" value="GatB_Yqey"/>
    <property type="match status" value="1"/>
</dbReference>
<organism evidence="6 7">
    <name type="scientific">Candidatus Kaiserbacteria bacterium CG17_big_fil_post_rev_8_21_14_2_50_51_7</name>
    <dbReference type="NCBI Taxonomy" id="1974613"/>
    <lineage>
        <taxon>Bacteria</taxon>
        <taxon>Candidatus Kaiseribacteriota</taxon>
    </lineage>
</organism>
<keyword evidence="3" id="KW-0067">ATP-binding</keyword>
<dbReference type="GO" id="GO:0005524">
    <property type="term" value="F:ATP binding"/>
    <property type="evidence" value="ECO:0007669"/>
    <property type="project" value="UniProtKB-KW"/>
</dbReference>
<evidence type="ECO:0000256" key="2">
    <source>
        <dbReference type="ARBA" id="ARBA00022741"/>
    </source>
</evidence>
<keyword evidence="4" id="KW-0648">Protein biosynthesis</keyword>
<evidence type="ECO:0000313" key="6">
    <source>
        <dbReference type="EMBL" id="PIV86863.1"/>
    </source>
</evidence>
<dbReference type="Proteomes" id="UP000228497">
    <property type="component" value="Unassembled WGS sequence"/>
</dbReference>
<evidence type="ECO:0000256" key="1">
    <source>
        <dbReference type="ARBA" id="ARBA00022598"/>
    </source>
</evidence>
<dbReference type="Gene3D" id="1.10.10.410">
    <property type="match status" value="1"/>
</dbReference>